<gene>
    <name evidence="12" type="ORF">GON01_08990</name>
</gene>
<dbReference type="PROSITE" id="PS50887">
    <property type="entry name" value="GGDEF"/>
    <property type="match status" value="1"/>
</dbReference>
<dbReference type="SUPFAM" id="SSF55073">
    <property type="entry name" value="Nucleotide cyclase"/>
    <property type="match status" value="1"/>
</dbReference>
<evidence type="ECO:0000256" key="3">
    <source>
        <dbReference type="ARBA" id="ARBA00022475"/>
    </source>
</evidence>
<dbReference type="PANTHER" id="PTHR45138:SF9">
    <property type="entry name" value="DIGUANYLATE CYCLASE DGCM-RELATED"/>
    <property type="match status" value="1"/>
</dbReference>
<dbReference type="GO" id="GO:0043709">
    <property type="term" value="P:cell adhesion involved in single-species biofilm formation"/>
    <property type="evidence" value="ECO:0007669"/>
    <property type="project" value="TreeGrafter"/>
</dbReference>
<comment type="catalytic activity">
    <reaction evidence="7">
        <text>2 GTP = 3',3'-c-di-GMP + 2 diphosphate</text>
        <dbReference type="Rhea" id="RHEA:24898"/>
        <dbReference type="ChEBI" id="CHEBI:33019"/>
        <dbReference type="ChEBI" id="CHEBI:37565"/>
        <dbReference type="ChEBI" id="CHEBI:58805"/>
        <dbReference type="EC" id="2.7.7.65"/>
    </reaction>
</comment>
<dbReference type="Gene3D" id="3.30.450.20">
    <property type="entry name" value="PAS domain"/>
    <property type="match status" value="1"/>
</dbReference>
<dbReference type="Pfam" id="PF00990">
    <property type="entry name" value="GGDEF"/>
    <property type="match status" value="1"/>
</dbReference>
<dbReference type="FunFam" id="3.30.70.270:FF:000001">
    <property type="entry name" value="Diguanylate cyclase domain protein"/>
    <property type="match status" value="1"/>
</dbReference>
<feature type="transmembrane region" description="Helical" evidence="8">
    <location>
        <begin position="131"/>
        <end position="150"/>
    </location>
</feature>
<dbReference type="InterPro" id="IPR029787">
    <property type="entry name" value="Nucleotide_cyclase"/>
</dbReference>
<feature type="transmembrane region" description="Helical" evidence="8">
    <location>
        <begin position="12"/>
        <end position="29"/>
    </location>
</feature>
<dbReference type="InterPro" id="IPR013656">
    <property type="entry name" value="PAS_4"/>
</dbReference>
<feature type="transmembrane region" description="Helical" evidence="8">
    <location>
        <begin position="247"/>
        <end position="264"/>
    </location>
</feature>
<dbReference type="CDD" id="cd01949">
    <property type="entry name" value="GGDEF"/>
    <property type="match status" value="1"/>
</dbReference>
<keyword evidence="6 8" id="KW-0472">Membrane</keyword>
<feature type="transmembrane region" description="Helical" evidence="8">
    <location>
        <begin position="171"/>
        <end position="200"/>
    </location>
</feature>
<dbReference type="InterPro" id="IPR000700">
    <property type="entry name" value="PAS-assoc_C"/>
</dbReference>
<keyword evidence="4 8" id="KW-0812">Transmembrane</keyword>
<protein>
    <recommendedName>
        <fullName evidence="2">diguanylate cyclase</fullName>
        <ecNumber evidence="2">2.7.7.65</ecNumber>
    </recommendedName>
</protein>
<dbReference type="CDD" id="cd00130">
    <property type="entry name" value="PAS"/>
    <property type="match status" value="1"/>
</dbReference>
<dbReference type="PROSITE" id="PS50113">
    <property type="entry name" value="PAC"/>
    <property type="match status" value="1"/>
</dbReference>
<dbReference type="InterPro" id="IPR043128">
    <property type="entry name" value="Rev_trsase/Diguanyl_cyclase"/>
</dbReference>
<dbReference type="InterPro" id="IPR007895">
    <property type="entry name" value="MASE1"/>
</dbReference>
<dbReference type="InterPro" id="IPR000160">
    <property type="entry name" value="GGDEF_dom"/>
</dbReference>
<dbReference type="InterPro" id="IPR035965">
    <property type="entry name" value="PAS-like_dom_sf"/>
</dbReference>
<dbReference type="PROSITE" id="PS50112">
    <property type="entry name" value="PAS"/>
    <property type="match status" value="1"/>
</dbReference>
<feature type="transmembrane region" description="Helical" evidence="8">
    <location>
        <begin position="61"/>
        <end position="79"/>
    </location>
</feature>
<feature type="domain" description="PAC" evidence="10">
    <location>
        <begin position="350"/>
        <end position="402"/>
    </location>
</feature>
<dbReference type="NCBIfam" id="TIGR00254">
    <property type="entry name" value="GGDEF"/>
    <property type="match status" value="1"/>
</dbReference>
<dbReference type="SMART" id="SM00267">
    <property type="entry name" value="GGDEF"/>
    <property type="match status" value="1"/>
</dbReference>
<dbReference type="GO" id="GO:1902201">
    <property type="term" value="P:negative regulation of bacterial-type flagellum-dependent cell motility"/>
    <property type="evidence" value="ECO:0007669"/>
    <property type="project" value="TreeGrafter"/>
</dbReference>
<name>A0A6I4J0J6_9SPHN</name>
<accession>A0A6I4J0J6</accession>
<dbReference type="Pfam" id="PF08448">
    <property type="entry name" value="PAS_4"/>
    <property type="match status" value="1"/>
</dbReference>
<keyword evidence="13" id="KW-1185">Reference proteome</keyword>
<feature type="transmembrane region" description="Helical" evidence="8">
    <location>
        <begin position="36"/>
        <end position="55"/>
    </location>
</feature>
<evidence type="ECO:0000313" key="13">
    <source>
        <dbReference type="Proteomes" id="UP000441389"/>
    </source>
</evidence>
<keyword evidence="5 8" id="KW-1133">Transmembrane helix</keyword>
<evidence type="ECO:0000313" key="12">
    <source>
        <dbReference type="EMBL" id="MVO78069.1"/>
    </source>
</evidence>
<dbReference type="PANTHER" id="PTHR45138">
    <property type="entry name" value="REGULATORY COMPONENTS OF SENSORY TRANSDUCTION SYSTEM"/>
    <property type="match status" value="1"/>
</dbReference>
<comment type="caution">
    <text evidence="12">The sequence shown here is derived from an EMBL/GenBank/DDBJ whole genome shotgun (WGS) entry which is preliminary data.</text>
</comment>
<dbReference type="Proteomes" id="UP000441389">
    <property type="component" value="Unassembled WGS sequence"/>
</dbReference>
<feature type="domain" description="GGDEF" evidence="11">
    <location>
        <begin position="444"/>
        <end position="572"/>
    </location>
</feature>
<feature type="domain" description="PAS" evidence="9">
    <location>
        <begin position="276"/>
        <end position="331"/>
    </location>
</feature>
<evidence type="ECO:0000256" key="8">
    <source>
        <dbReference type="SAM" id="Phobius"/>
    </source>
</evidence>
<dbReference type="InterPro" id="IPR001610">
    <property type="entry name" value="PAC"/>
</dbReference>
<feature type="transmembrane region" description="Helical" evidence="8">
    <location>
        <begin position="206"/>
        <end position="226"/>
    </location>
</feature>
<dbReference type="GO" id="GO:0052621">
    <property type="term" value="F:diguanylate cyclase activity"/>
    <property type="evidence" value="ECO:0007669"/>
    <property type="project" value="UniProtKB-EC"/>
</dbReference>
<evidence type="ECO:0000256" key="1">
    <source>
        <dbReference type="ARBA" id="ARBA00004651"/>
    </source>
</evidence>
<dbReference type="InterPro" id="IPR000014">
    <property type="entry name" value="PAS"/>
</dbReference>
<proteinExistence type="predicted"/>
<evidence type="ECO:0000256" key="2">
    <source>
        <dbReference type="ARBA" id="ARBA00012528"/>
    </source>
</evidence>
<keyword evidence="3" id="KW-1003">Cell membrane</keyword>
<evidence type="ECO:0000259" key="9">
    <source>
        <dbReference type="PROSITE" id="PS50112"/>
    </source>
</evidence>
<dbReference type="Pfam" id="PF05231">
    <property type="entry name" value="MASE1"/>
    <property type="match status" value="1"/>
</dbReference>
<dbReference type="InterPro" id="IPR050469">
    <property type="entry name" value="Diguanylate_Cyclase"/>
</dbReference>
<dbReference type="SUPFAM" id="SSF55785">
    <property type="entry name" value="PYP-like sensor domain (PAS domain)"/>
    <property type="match status" value="1"/>
</dbReference>
<sequence length="572" mass="61319">MWLALATASWSNGVAAIWPCNAVLVAYLLKRPQRAWPLPCAVVFLVCMGTSMAMGRPTPQSPFFAAANIAESAALAWLVRRRCSQRVNLEAVDDLLAFLGAAVSAVTLSATIAALALAATGQAFGPSWLSWFAPDLLGLVIGVPLLLIGLDALRSGVRSGRRRAIEGTASLMLVALVSAIVFLQFSRPLLFLIAPAILFATVRMRGLGAILATLIVVAIGGLGLAWNTGPMAMMHGSASAKVTLLQIFFAVTFLTSLPMAAMLAERDRFSRRLAERERQFRTVVDAVSDVIFQCDAEGRWTYLNPAWETLTGYPVAEELGTSFLTRMVDEDRGPFLERLRGLNDGLFVTMRHQFRFMHASGDHRWGEVQVSRLNDRNGEITGSAGIIVDISDRLALAALAEDGRRRAEQEAQAALLLAATDELTGVASRRAFLAMLDQSLARGEPLAIALFDVDHFKRVNDRHGHAAGDDVLRRIATIAEGCVRDGDMVGRLGGEEFAVLMPGSSLAQAAAVGERLRKACAEALHPPGLTVTVSVGVTAAGPASTSATLLRDADAALYRAKFEGRNCLRMAA</sequence>
<dbReference type="EMBL" id="WQMS01000009">
    <property type="protein sequence ID" value="MVO78069.1"/>
    <property type="molecule type" value="Genomic_DNA"/>
</dbReference>
<dbReference type="EC" id="2.7.7.65" evidence="2"/>
<dbReference type="Gene3D" id="3.30.70.270">
    <property type="match status" value="1"/>
</dbReference>
<evidence type="ECO:0000256" key="7">
    <source>
        <dbReference type="ARBA" id="ARBA00034247"/>
    </source>
</evidence>
<dbReference type="AlphaFoldDB" id="A0A6I4J0J6"/>
<evidence type="ECO:0000256" key="4">
    <source>
        <dbReference type="ARBA" id="ARBA00022692"/>
    </source>
</evidence>
<comment type="subcellular location">
    <subcellularLocation>
        <location evidence="1">Cell membrane</location>
        <topology evidence="1">Multi-pass membrane protein</topology>
    </subcellularLocation>
</comment>
<dbReference type="GO" id="GO:0005886">
    <property type="term" value="C:plasma membrane"/>
    <property type="evidence" value="ECO:0007669"/>
    <property type="project" value="UniProtKB-SubCell"/>
</dbReference>
<organism evidence="12 13">
    <name type="scientific">Sphingomonas horti</name>
    <dbReference type="NCBI Taxonomy" id="2682842"/>
    <lineage>
        <taxon>Bacteria</taxon>
        <taxon>Pseudomonadati</taxon>
        <taxon>Pseudomonadota</taxon>
        <taxon>Alphaproteobacteria</taxon>
        <taxon>Sphingomonadales</taxon>
        <taxon>Sphingomonadaceae</taxon>
        <taxon>Sphingomonas</taxon>
    </lineage>
</organism>
<reference evidence="12 13" key="1">
    <citation type="submission" date="2019-12" db="EMBL/GenBank/DDBJ databases">
        <authorList>
            <person name="Huq M.A."/>
        </authorList>
    </citation>
    <scope>NUCLEOTIDE SEQUENCE [LARGE SCALE GENOMIC DNA]</scope>
    <source>
        <strain evidence="12 13">MAH-20</strain>
    </source>
</reference>
<dbReference type="SMART" id="SM00086">
    <property type="entry name" value="PAC"/>
    <property type="match status" value="1"/>
</dbReference>
<evidence type="ECO:0000259" key="11">
    <source>
        <dbReference type="PROSITE" id="PS50887"/>
    </source>
</evidence>
<evidence type="ECO:0000256" key="6">
    <source>
        <dbReference type="ARBA" id="ARBA00023136"/>
    </source>
</evidence>
<evidence type="ECO:0000259" key="10">
    <source>
        <dbReference type="PROSITE" id="PS50113"/>
    </source>
</evidence>
<evidence type="ECO:0000256" key="5">
    <source>
        <dbReference type="ARBA" id="ARBA00022989"/>
    </source>
</evidence>
<dbReference type="SMART" id="SM00091">
    <property type="entry name" value="PAS"/>
    <property type="match status" value="1"/>
</dbReference>
<dbReference type="NCBIfam" id="TIGR00229">
    <property type="entry name" value="sensory_box"/>
    <property type="match status" value="1"/>
</dbReference>
<feature type="transmembrane region" description="Helical" evidence="8">
    <location>
        <begin position="95"/>
        <end position="119"/>
    </location>
</feature>